<accession>A0A0A5G5A0</accession>
<dbReference type="Proteomes" id="UP000030403">
    <property type="component" value="Unassembled WGS sequence"/>
</dbReference>
<name>A0A0A5G5A0_9BACI</name>
<feature type="region of interest" description="Disordered" evidence="2">
    <location>
        <begin position="26"/>
        <end position="60"/>
    </location>
</feature>
<comment type="caution">
    <text evidence="3">The sequence shown here is derived from an EMBL/GenBank/DDBJ whole genome shotgun (WGS) entry which is preliminary data.</text>
</comment>
<dbReference type="eggNOG" id="COG1734">
    <property type="taxonomic scope" value="Bacteria"/>
</dbReference>
<proteinExistence type="predicted"/>
<dbReference type="RefSeq" id="WP_027447060.1">
    <property type="nucleotide sequence ID" value="NZ_AULJ01000046.1"/>
</dbReference>
<evidence type="ECO:0000256" key="2">
    <source>
        <dbReference type="SAM" id="MobiDB-lite"/>
    </source>
</evidence>
<organism evidence="3 4">
    <name type="scientific">Pontibacillus marinus BH030004 = DSM 16465</name>
    <dbReference type="NCBI Taxonomy" id="1385511"/>
    <lineage>
        <taxon>Bacteria</taxon>
        <taxon>Bacillati</taxon>
        <taxon>Bacillota</taxon>
        <taxon>Bacilli</taxon>
        <taxon>Bacillales</taxon>
        <taxon>Bacillaceae</taxon>
        <taxon>Pontibacillus</taxon>
    </lineage>
</organism>
<evidence type="ECO:0000313" key="3">
    <source>
        <dbReference type="EMBL" id="KGX86265.1"/>
    </source>
</evidence>
<dbReference type="OrthoDB" id="9811543at2"/>
<dbReference type="PANTHER" id="PTHR33823:SF4">
    <property type="entry name" value="GENERAL STRESS PROTEIN 16O"/>
    <property type="match status" value="1"/>
</dbReference>
<dbReference type="PROSITE" id="PS51128">
    <property type="entry name" value="ZF_DKSA_2"/>
    <property type="match status" value="1"/>
</dbReference>
<protein>
    <submittedName>
        <fullName evidence="3">Uncharacterized protein</fullName>
    </submittedName>
</protein>
<dbReference type="AlphaFoldDB" id="A0A0A5G5A0"/>
<dbReference type="InterPro" id="IPR037187">
    <property type="entry name" value="DnaK_N"/>
</dbReference>
<dbReference type="PANTHER" id="PTHR33823">
    <property type="entry name" value="RNA POLYMERASE-BINDING TRANSCRIPTION FACTOR DKSA-RELATED"/>
    <property type="match status" value="1"/>
</dbReference>
<dbReference type="Gene3D" id="1.20.120.910">
    <property type="entry name" value="DksA, coiled-coil domain"/>
    <property type="match status" value="1"/>
</dbReference>
<reference evidence="3 4" key="1">
    <citation type="submission" date="2013-08" db="EMBL/GenBank/DDBJ databases">
        <authorList>
            <person name="Huang J."/>
            <person name="Wang G."/>
        </authorList>
    </citation>
    <scope>NUCLEOTIDE SEQUENCE [LARGE SCALE GENOMIC DNA]</scope>
    <source>
        <strain evidence="3 4">BH030004</strain>
    </source>
</reference>
<dbReference type="SUPFAM" id="SSF109635">
    <property type="entry name" value="DnaK suppressor protein DksA, alpha-hairpin domain"/>
    <property type="match status" value="1"/>
</dbReference>
<gene>
    <name evidence="3" type="ORF">N783_12340</name>
</gene>
<feature type="zinc finger region" description="dksA C4-type" evidence="1">
    <location>
        <begin position="94"/>
        <end position="118"/>
    </location>
</feature>
<evidence type="ECO:0000313" key="4">
    <source>
        <dbReference type="Proteomes" id="UP000030403"/>
    </source>
</evidence>
<feature type="compositionally biased region" description="Polar residues" evidence="2">
    <location>
        <begin position="36"/>
        <end position="49"/>
    </location>
</feature>
<dbReference type="EMBL" id="AVPF01000032">
    <property type="protein sequence ID" value="KGX86265.1"/>
    <property type="molecule type" value="Genomic_DNA"/>
</dbReference>
<evidence type="ECO:0000256" key="1">
    <source>
        <dbReference type="PROSITE-ProRule" id="PRU00510"/>
    </source>
</evidence>
<dbReference type="STRING" id="1385511.GCA_000425225_03468"/>
<sequence length="121" mass="13894">MLTDAQINELKNQLEEMKDEAYKELNNHDGYRNTEGDPNNSVGELSSVDNHPGDLGTEKFEREKDYTLNEHAKEQIQEIEAALGRIEKGTYGYSEKSGKPIPYERLKAMPTARYLVEEEEE</sequence>
<keyword evidence="4" id="KW-1185">Reference proteome</keyword>
<feature type="compositionally biased region" description="Basic and acidic residues" evidence="2">
    <location>
        <begin position="26"/>
        <end position="35"/>
    </location>
</feature>